<dbReference type="EMBL" id="JAWIZZ010000041">
    <property type="protein sequence ID" value="KAK5780383.1"/>
    <property type="molecule type" value="Genomic_DNA"/>
</dbReference>
<accession>A0AAN7WHJ3</accession>
<evidence type="ECO:0000256" key="3">
    <source>
        <dbReference type="ARBA" id="ARBA00006793"/>
    </source>
</evidence>
<evidence type="ECO:0000256" key="11">
    <source>
        <dbReference type="ARBA" id="ARBA00023242"/>
    </source>
</evidence>
<dbReference type="PANTHER" id="PTHR19306">
    <property type="entry name" value="STRUCTURAL MAINTENANCE OF CHROMOSOMES 5,6 SMC5, SMC6"/>
    <property type="match status" value="1"/>
</dbReference>
<dbReference type="GO" id="GO:0016887">
    <property type="term" value="F:ATP hydrolysis activity"/>
    <property type="evidence" value="ECO:0007669"/>
    <property type="project" value="InterPro"/>
</dbReference>
<evidence type="ECO:0000256" key="4">
    <source>
        <dbReference type="ARBA" id="ARBA00022454"/>
    </source>
</evidence>
<keyword evidence="5" id="KW-0547">Nucleotide-binding</keyword>
<dbReference type="GO" id="GO:0005634">
    <property type="term" value="C:nucleus"/>
    <property type="evidence" value="ECO:0007669"/>
    <property type="project" value="UniProtKB-SubCell"/>
</dbReference>
<evidence type="ECO:0000313" key="15">
    <source>
        <dbReference type="EMBL" id="KAK5780383.1"/>
    </source>
</evidence>
<evidence type="ECO:0000256" key="2">
    <source>
        <dbReference type="ARBA" id="ARBA00004286"/>
    </source>
</evidence>
<evidence type="ECO:0000256" key="9">
    <source>
        <dbReference type="ARBA" id="ARBA00023172"/>
    </source>
</evidence>
<evidence type="ECO:0000313" key="16">
    <source>
        <dbReference type="Proteomes" id="UP001306508"/>
    </source>
</evidence>
<keyword evidence="10" id="KW-0234">DNA repair</keyword>
<keyword evidence="9" id="KW-0233">DNA recombination</keyword>
<dbReference type="GO" id="GO:0030915">
    <property type="term" value="C:Smc5-Smc6 complex"/>
    <property type="evidence" value="ECO:0007669"/>
    <property type="project" value="TreeGrafter"/>
</dbReference>
<name>A0AAN7WHJ3_9SACH</name>
<dbReference type="GO" id="GO:0003684">
    <property type="term" value="F:damaged DNA binding"/>
    <property type="evidence" value="ECO:0007669"/>
    <property type="project" value="TreeGrafter"/>
</dbReference>
<protein>
    <recommendedName>
        <fullName evidence="14">Rad50/SbcC-type AAA domain-containing protein</fullName>
    </recommendedName>
</protein>
<evidence type="ECO:0000256" key="5">
    <source>
        <dbReference type="ARBA" id="ARBA00022741"/>
    </source>
</evidence>
<evidence type="ECO:0000256" key="10">
    <source>
        <dbReference type="ARBA" id="ARBA00023204"/>
    </source>
</evidence>
<evidence type="ECO:0000256" key="6">
    <source>
        <dbReference type="ARBA" id="ARBA00022763"/>
    </source>
</evidence>
<dbReference type="Pfam" id="PF13476">
    <property type="entry name" value="AAA_23"/>
    <property type="match status" value="1"/>
</dbReference>
<dbReference type="PANTHER" id="PTHR19306:SF6">
    <property type="entry name" value="STRUCTURAL MAINTENANCE OF CHROMOSOMES PROTEIN 6"/>
    <property type="match status" value="1"/>
</dbReference>
<evidence type="ECO:0000256" key="7">
    <source>
        <dbReference type="ARBA" id="ARBA00022840"/>
    </source>
</evidence>
<dbReference type="Proteomes" id="UP001306508">
    <property type="component" value="Unassembled WGS sequence"/>
</dbReference>
<sequence length="1127" mass="131259">MSSYNSNNKRSIDQVDNELLTLAAQQTDQNEQNDLNQRKKRRRQYAPMTQYSNSTNIQSESPLQTKKSKTVSDSYNTNSNSDLDFQCPSGYIKKIILKNFMCHENFEMDFGPRLNFIVGNNGSGKSAILTAITVGLGAKASETNRGNSLKDLIRNGCYSTKITIILDNSSYGSYQMGTFGKKIIIERVIKRDGPASFSLKTENGKEISHKKKDIQAVIDYFSIPISNPMCFLSQDNARSFLTASTPQDKYMHFMKGTLLHDLNVNLEHAKKICINANENMSLHLENLKFLKKDYEDAKTLVKELHQTSNLNEMKRLLQAKSCWIDIKYNEKSVLKRKNDIQLYKEKLDDIESSMNKKREKIERYESDNKLDSKDIEAKNNEWEVKDQKHQQVKDQLRAVRRSYDITKENINEAEMKIKECNDRINGLDKSIQHLKDELKKRMNDNKEQMRLEHTRLTDENKELAELLGNLSSQIQELENEERNLLGRRNEEIKQLETTIKRNQHELRRIKDGNISFLCNFDPRMEVLLKQIQANKTRFRKVPMGPLGNYVTVKDYYREWAPSIQRYLSSTLSSFVVCCPEDNRILRTLIRNCGIKANISIITYRFEHFNIEATKPQIEFLTIIDSLEFSKPELKFLFVDINRIEQVLLIKDHNKARNFLRTKPKNVVMILSQNLSNSNFGFQLVGGYRLDSVSYEQRPKLKMGSLSDNGISYIQDQITDATNQIKRIRIEYDDKIKHYQEEINELKRQSKKNNYKIQENSKQITKLRINLEKTEDTGVLTSKENEKEKQKEAISGYQTAIESLKVELNNLKEQAIPIKISYDETKNELDQTNAIIQQLNEKIEIRHRKIRKHKDDIALFTDKKLQYSNAIEKINDNIKTLQDGIEVQKENALKFASEEELIGHDLPNDQEQIKEELNKIARKIRNAEKQIGMTQVEVLNHFESVRNQYKESYAKYKSIDEALVLLQQSIENRWQNYHQLKNHTCLEADMDFRKSIRIRNFSGNLLFIEDSKSLEIYILTPNDEKVRNVDTLSGGEKSFSQMALLLATWKPMRSRIIALDEFDVFMDQVNRKTGTALIVKKLKDSTRTQTIIITPQDIGKIADIDKAGVKIHKMRDPQRHNNSNFYSK</sequence>
<dbReference type="GO" id="GO:0000724">
    <property type="term" value="P:double-strand break repair via homologous recombination"/>
    <property type="evidence" value="ECO:0007669"/>
    <property type="project" value="TreeGrafter"/>
</dbReference>
<proteinExistence type="inferred from homology"/>
<keyword evidence="8 12" id="KW-0175">Coiled coil</keyword>
<comment type="similarity">
    <text evidence="3">Belongs to the SMC family. SMC6 subfamily.</text>
</comment>
<keyword evidence="6" id="KW-0227">DNA damage</keyword>
<dbReference type="Gene3D" id="3.40.50.300">
    <property type="entry name" value="P-loop containing nucleotide triphosphate hydrolases"/>
    <property type="match status" value="2"/>
</dbReference>
<dbReference type="AlphaFoldDB" id="A0AAN7WHJ3"/>
<organism evidence="15 16">
    <name type="scientific">Arxiozyma heterogenica</name>
    <dbReference type="NCBI Taxonomy" id="278026"/>
    <lineage>
        <taxon>Eukaryota</taxon>
        <taxon>Fungi</taxon>
        <taxon>Dikarya</taxon>
        <taxon>Ascomycota</taxon>
        <taxon>Saccharomycotina</taxon>
        <taxon>Saccharomycetes</taxon>
        <taxon>Saccharomycetales</taxon>
        <taxon>Saccharomycetaceae</taxon>
        <taxon>Arxiozyma</taxon>
    </lineage>
</organism>
<evidence type="ECO:0000256" key="13">
    <source>
        <dbReference type="SAM" id="MobiDB-lite"/>
    </source>
</evidence>
<evidence type="ECO:0000256" key="1">
    <source>
        <dbReference type="ARBA" id="ARBA00004123"/>
    </source>
</evidence>
<feature type="compositionally biased region" description="Polar residues" evidence="13">
    <location>
        <begin position="24"/>
        <end position="35"/>
    </location>
</feature>
<keyword evidence="11" id="KW-0539">Nucleus</keyword>
<dbReference type="GO" id="GO:0003697">
    <property type="term" value="F:single-stranded DNA binding"/>
    <property type="evidence" value="ECO:0007669"/>
    <property type="project" value="TreeGrafter"/>
</dbReference>
<dbReference type="InterPro" id="IPR027417">
    <property type="entry name" value="P-loop_NTPase"/>
</dbReference>
<keyword evidence="4" id="KW-0158">Chromosome</keyword>
<feature type="coiled-coil region" evidence="12">
    <location>
        <begin position="340"/>
        <end position="512"/>
    </location>
</feature>
<keyword evidence="7" id="KW-0067">ATP-binding</keyword>
<reference evidence="16" key="1">
    <citation type="submission" date="2023-07" db="EMBL/GenBank/DDBJ databases">
        <title>A draft genome of Kazachstania heterogenica Y-27499.</title>
        <authorList>
            <person name="Donic C."/>
            <person name="Kralova J.S."/>
            <person name="Fidel L."/>
            <person name="Ben-Dor S."/>
            <person name="Jung S."/>
        </authorList>
    </citation>
    <scope>NUCLEOTIDE SEQUENCE [LARGE SCALE GENOMIC DNA]</scope>
    <source>
        <strain evidence="16">Y27499</strain>
    </source>
</reference>
<keyword evidence="16" id="KW-1185">Reference proteome</keyword>
<dbReference type="SUPFAM" id="SSF52540">
    <property type="entry name" value="P-loop containing nucleoside triphosphate hydrolases"/>
    <property type="match status" value="2"/>
</dbReference>
<feature type="coiled-coil region" evidence="12">
    <location>
        <begin position="728"/>
        <end position="936"/>
    </location>
</feature>
<dbReference type="InterPro" id="IPR038729">
    <property type="entry name" value="Rad50/SbcC_AAA"/>
</dbReference>
<evidence type="ECO:0000256" key="8">
    <source>
        <dbReference type="ARBA" id="ARBA00023054"/>
    </source>
</evidence>
<dbReference type="GO" id="GO:0005524">
    <property type="term" value="F:ATP binding"/>
    <property type="evidence" value="ECO:0007669"/>
    <property type="project" value="UniProtKB-KW"/>
</dbReference>
<evidence type="ECO:0000256" key="12">
    <source>
        <dbReference type="SAM" id="Coils"/>
    </source>
</evidence>
<feature type="domain" description="Rad50/SbcC-type AAA" evidence="14">
    <location>
        <begin position="94"/>
        <end position="362"/>
    </location>
</feature>
<feature type="region of interest" description="Disordered" evidence="13">
    <location>
        <begin position="24"/>
        <end position="79"/>
    </location>
</feature>
<dbReference type="GO" id="GO:0035861">
    <property type="term" value="C:site of double-strand break"/>
    <property type="evidence" value="ECO:0007669"/>
    <property type="project" value="TreeGrafter"/>
</dbReference>
<feature type="compositionally biased region" description="Polar residues" evidence="13">
    <location>
        <begin position="47"/>
        <end position="79"/>
    </location>
</feature>
<comment type="subcellular location">
    <subcellularLocation>
        <location evidence="2">Chromosome</location>
    </subcellularLocation>
    <subcellularLocation>
        <location evidence="1">Nucleus</location>
    </subcellularLocation>
</comment>
<gene>
    <name evidence="15" type="ORF">RI543_002139</name>
</gene>
<evidence type="ECO:0000259" key="14">
    <source>
        <dbReference type="Pfam" id="PF13476"/>
    </source>
</evidence>
<comment type="caution">
    <text evidence="15">The sequence shown here is derived from an EMBL/GenBank/DDBJ whole genome shotgun (WGS) entry which is preliminary data.</text>
</comment>